<reference evidence="2" key="2">
    <citation type="submission" date="2019-10" db="EMBL/GenBank/DDBJ databases">
        <title>A de novo genome assembly of a pear dwarfing rootstock.</title>
        <authorList>
            <person name="Wang F."/>
            <person name="Wang J."/>
            <person name="Li S."/>
            <person name="Zhang Y."/>
            <person name="Fang M."/>
            <person name="Ma L."/>
            <person name="Zhao Y."/>
            <person name="Jiang S."/>
        </authorList>
    </citation>
    <scope>NUCLEOTIDE SEQUENCE [LARGE SCALE GENOMIC DNA]</scope>
</reference>
<evidence type="ECO:0000313" key="1">
    <source>
        <dbReference type="EMBL" id="KAB2613111.1"/>
    </source>
</evidence>
<comment type="caution">
    <text evidence="1">The sequence shown here is derived from an EMBL/GenBank/DDBJ whole genome shotgun (WGS) entry which is preliminary data.</text>
</comment>
<proteinExistence type="predicted"/>
<dbReference type="InterPro" id="IPR050585">
    <property type="entry name" value="Xaa-Pro_dipeptidyl-ppase/CocE"/>
</dbReference>
<dbReference type="EMBL" id="SMOL01000458">
    <property type="protein sequence ID" value="KAB2613111.1"/>
    <property type="molecule type" value="Genomic_DNA"/>
</dbReference>
<dbReference type="PANTHER" id="PTHR43056:SF5">
    <property type="entry name" value="PEPTIDASE S9 PROLYL OLIGOPEPTIDASE CATALYTIC DOMAIN-CONTAINING PROTEIN"/>
    <property type="match status" value="1"/>
</dbReference>
<reference evidence="1 2" key="3">
    <citation type="submission" date="2019-11" db="EMBL/GenBank/DDBJ databases">
        <title>A de novo genome assembly of a pear dwarfing rootstock.</title>
        <authorList>
            <person name="Wang F."/>
            <person name="Wang J."/>
            <person name="Li S."/>
            <person name="Zhang Y."/>
            <person name="Fang M."/>
            <person name="Ma L."/>
            <person name="Zhao Y."/>
            <person name="Jiang S."/>
        </authorList>
    </citation>
    <scope>NUCLEOTIDE SEQUENCE [LARGE SCALE GENOMIC DNA]</scope>
    <source>
        <strain evidence="1">S2</strain>
        <tissue evidence="1">Leaf</tissue>
    </source>
</reference>
<protein>
    <submittedName>
        <fullName evidence="1">Uncharacterized protein</fullName>
    </submittedName>
</protein>
<name>A0A5N5GGY1_9ROSA</name>
<dbReference type="InterPro" id="IPR029058">
    <property type="entry name" value="AB_hydrolase_fold"/>
</dbReference>
<accession>A0A5N5GGY1</accession>
<gene>
    <name evidence="1" type="ORF">D8674_035427</name>
</gene>
<reference evidence="1 2" key="1">
    <citation type="submission" date="2019-09" db="EMBL/GenBank/DDBJ databases">
        <authorList>
            <person name="Ou C."/>
        </authorList>
    </citation>
    <scope>NUCLEOTIDE SEQUENCE [LARGE SCALE GENOMIC DNA]</scope>
    <source>
        <strain evidence="1">S2</strain>
        <tissue evidence="1">Leaf</tissue>
    </source>
</reference>
<dbReference type="PANTHER" id="PTHR43056">
    <property type="entry name" value="PEPTIDASE S9 PROLYL OLIGOPEPTIDASE"/>
    <property type="match status" value="1"/>
</dbReference>
<evidence type="ECO:0000313" key="2">
    <source>
        <dbReference type="Proteomes" id="UP000327157"/>
    </source>
</evidence>
<keyword evidence="2" id="KW-1185">Reference proteome</keyword>
<sequence length="98" mass="10813">MYDGGRIGYGREHCKMLLGKWGVVDVNDCCSCAMYLVDSEMVDGKHLCITTNSQVVSLSIVPSRRPVILADKTYATKTDALEAVMHAPVHFQGFLTFV</sequence>
<dbReference type="Gene3D" id="3.40.50.1820">
    <property type="entry name" value="alpha/beta hydrolase"/>
    <property type="match status" value="1"/>
</dbReference>
<dbReference type="OrthoDB" id="416344at2759"/>
<dbReference type="Proteomes" id="UP000327157">
    <property type="component" value="Chromosome 9"/>
</dbReference>
<dbReference type="AlphaFoldDB" id="A0A5N5GGY1"/>
<organism evidence="1 2">
    <name type="scientific">Pyrus ussuriensis x Pyrus communis</name>
    <dbReference type="NCBI Taxonomy" id="2448454"/>
    <lineage>
        <taxon>Eukaryota</taxon>
        <taxon>Viridiplantae</taxon>
        <taxon>Streptophyta</taxon>
        <taxon>Embryophyta</taxon>
        <taxon>Tracheophyta</taxon>
        <taxon>Spermatophyta</taxon>
        <taxon>Magnoliopsida</taxon>
        <taxon>eudicotyledons</taxon>
        <taxon>Gunneridae</taxon>
        <taxon>Pentapetalae</taxon>
        <taxon>rosids</taxon>
        <taxon>fabids</taxon>
        <taxon>Rosales</taxon>
        <taxon>Rosaceae</taxon>
        <taxon>Amygdaloideae</taxon>
        <taxon>Maleae</taxon>
        <taxon>Pyrus</taxon>
    </lineage>
</organism>